<evidence type="ECO:0000256" key="19">
    <source>
        <dbReference type="ARBA" id="ARBA00023002"/>
    </source>
</evidence>
<dbReference type="SUPFAM" id="SSF49842">
    <property type="entry name" value="TNF-like"/>
    <property type="match status" value="1"/>
</dbReference>
<evidence type="ECO:0000256" key="27">
    <source>
        <dbReference type="ARBA" id="ARBA00071645"/>
    </source>
</evidence>
<dbReference type="PROSITE" id="PS50871">
    <property type="entry name" value="C1Q"/>
    <property type="match status" value="1"/>
</dbReference>
<evidence type="ECO:0000259" key="32">
    <source>
        <dbReference type="PROSITE" id="PS50271"/>
    </source>
</evidence>
<dbReference type="Pfam" id="PF02148">
    <property type="entry name" value="zf-UBP"/>
    <property type="match status" value="1"/>
</dbReference>
<dbReference type="InterPro" id="IPR028889">
    <property type="entry name" value="USP"/>
</dbReference>
<evidence type="ECO:0000259" key="31">
    <source>
        <dbReference type="PROSITE" id="PS50235"/>
    </source>
</evidence>
<evidence type="ECO:0000256" key="18">
    <source>
        <dbReference type="ARBA" id="ARBA00022843"/>
    </source>
</evidence>
<reference evidence="34 35" key="1">
    <citation type="submission" date="2019-06" db="EMBL/GenBank/DDBJ databases">
        <title>Draft genomes of female and male turbot (Scophthalmus maximus).</title>
        <authorList>
            <person name="Xu H."/>
            <person name="Xu X.-W."/>
            <person name="Shao C."/>
            <person name="Chen S."/>
        </authorList>
    </citation>
    <scope>NUCLEOTIDE SEQUENCE [LARGE SCALE GENOMIC DNA]</scope>
    <source>
        <strain evidence="34">Ysfricsl-2016a</strain>
        <tissue evidence="34">Blood</tissue>
    </source>
</reference>
<sequence length="1336" mass="152056">MMVSLKREREAEVDDDDSEDGVVAKIGRGRVAEDRRSRHCPYLDTINRSVLDFDFEKLCSISLSHINVYACLICGKYFQGRGLKSHAYTHSVQFTHHVFLNLHTLKFYCLPDNYEIIDSSLEDITYVLKPTFTKQHIAGLDKQGKLYRAYDGTTYLPGIVGLNNIKANDYANVVLQAFSNVPPLRNYFLEEENYRGIRRPPGDIMFLLVQRFGELMRKLWNPRNFKAHVSPHEMLQAVVLCSKKNFQITKQGDAVDFMTWFLNALHGALGGTKKKPSIITKAFQGSMRIFSKKLPHPDLPPEEKEALLVTEEYQEQMSESTFLFLTLDLPTAPLYKDEKEQLIIPQVPLFNILGKFTGSTEKEYKTYKENFLKRFQLTKLPPYLIFCIKRFTKNNFFVEKNPTIVNFPITNVDLREYLTEEAQVTEKNTTYDLVANVVHDGKPTEGAYRIHVLHHIWKRQGCGDETNNHTDVISQGSQLLVVDAILSELTHSTNPRESCLSRDVIEKAVTEAKATVDSAYEYSRKESIDRVRRNAASPSDVLRLLKQPAGQTRNAVRAADYMNIAVTLLKRSLEKRQKRSINATDLISKMDLQVVADLTGCSPRHRVPSCKTTPNLDKFRTASSVCNNRKNPRLGSANTPFTRWLPAEYQDYISLPKGWDPRKRVNKRFLPLVRVVSNRILRTANADVESDPLYTHLVTIFGQWTDHDLTFTPHSPVIRSFSNGINCDKSCERTEPCFPIQIPRSDPRFTNREECIPFFRSAAACGSGNTGHIFGGSNVRQQMNSITAFIDVGQVYGSDDTKARFLRNLTTDQGLLRVNTRYTDNGRELLPFTNMGANLCATRARITNNTSVEEVPCFLAGDERSNENIGLTSLHTLLMREHNRLVRALAKLNPQWDGERLYQEARKIMAGYFQVITFRDYLYHIVGPDFIQKKLSTYPGYDENVDPSISNVFATAAYRFAHLMVQPFMFRLDEKYQEHRDYPSPLLHKAFFTPWRVVFEGGLDPILRGLAGRQAKLNTQNNMMSDELRERLFKFSTELALDLASLNMQRGRDHGLPGYNKWRKFCGLSQPQNLSELAIVMNNTVLASKLLDLYGTPDNIDVWLGGVAEPFVRGGRVGPLFACLIATQFQKIRQGDRLWWENKGVFTEAQRKSLRETSLARIICDNTGITEVPKRPFKYRPRGSGYTQCKDLPAFDLGPWKEGPPGPSGREKNAAFSVRLGNNFPEAGTPIAFREVIYNGQGSYDIRTGLFTCEQPGVYEFQFHCTIYQNNANLDLLHNGDLIVHSFTTRQSGYITASGNAYIKLQKGDKVWLVARHGGNGLTSDSYFSGHLLFTE</sequence>
<evidence type="ECO:0000256" key="22">
    <source>
        <dbReference type="ARBA" id="ARBA00023187"/>
    </source>
</evidence>
<evidence type="ECO:0000256" key="24">
    <source>
        <dbReference type="ARBA" id="ARBA00023306"/>
    </source>
</evidence>
<evidence type="ECO:0000256" key="16">
    <source>
        <dbReference type="ARBA" id="ARBA00022801"/>
    </source>
</evidence>
<dbReference type="EMBL" id="VEVO01000012">
    <property type="protein sequence ID" value="KAF0033877.1"/>
    <property type="molecule type" value="Genomic_DNA"/>
</dbReference>
<keyword evidence="7" id="KW-0597">Phosphoprotein</keyword>
<evidence type="ECO:0000256" key="3">
    <source>
        <dbReference type="ARBA" id="ARBA00004123"/>
    </source>
</evidence>
<keyword evidence="18" id="KW-0832">Ubl conjugation</keyword>
<dbReference type="InterPro" id="IPR033809">
    <property type="entry name" value="USP39"/>
</dbReference>
<evidence type="ECO:0000256" key="8">
    <source>
        <dbReference type="ARBA" id="ARBA00022617"/>
    </source>
</evidence>
<evidence type="ECO:0000256" key="5">
    <source>
        <dbReference type="ARBA" id="ARBA00012759"/>
    </source>
</evidence>
<comment type="subunit">
    <text evidence="26">The U4/U6-U5 tri-snRNP complex is a building block of the precatalytic spliceosome (spliceosome B complex). Component of the U4/U6-U5 tri-snRNP complex composed of the U4, U6 and U5 snRNAs and at least PRPF3, PRPF4, PRPF6, PRPF8, PRPF31, SNRNP200, TXNL4A, SNRNP40, SNRPB, SNRPD1, SNRPD2, SNRPD3, SNRPE, SNRPF, SNRPG, DDX23, CD2BP2, PPIH, SNU13, EFTUD2, SART1 and USP39, plus LSM2, LSM3, LSM4, LSM5, LSM6, LSM7 and LSM8.</text>
</comment>
<keyword evidence="19" id="KW-0560">Oxidoreductase</keyword>
<organism evidence="34 35">
    <name type="scientific">Scophthalmus maximus</name>
    <name type="common">Turbot</name>
    <name type="synonym">Psetta maxima</name>
    <dbReference type="NCBI Taxonomy" id="52904"/>
    <lineage>
        <taxon>Eukaryota</taxon>
        <taxon>Metazoa</taxon>
        <taxon>Chordata</taxon>
        <taxon>Craniata</taxon>
        <taxon>Vertebrata</taxon>
        <taxon>Euteleostomi</taxon>
        <taxon>Actinopterygii</taxon>
        <taxon>Neopterygii</taxon>
        <taxon>Teleostei</taxon>
        <taxon>Neoteleostei</taxon>
        <taxon>Acanthomorphata</taxon>
        <taxon>Carangaria</taxon>
        <taxon>Pleuronectiformes</taxon>
        <taxon>Pleuronectoidei</taxon>
        <taxon>Scophthalmidae</taxon>
        <taxon>Scophthalmus</taxon>
    </lineage>
</organism>
<dbReference type="Gene3D" id="3.30.40.10">
    <property type="entry name" value="Zinc/RING finger domain, C3HC4 (zinc finger)"/>
    <property type="match status" value="1"/>
</dbReference>
<dbReference type="Pfam" id="PF00443">
    <property type="entry name" value="UCH"/>
    <property type="match status" value="1"/>
</dbReference>
<dbReference type="EC" id="3.4.19.12" evidence="5"/>
<dbReference type="InterPro" id="IPR013083">
    <property type="entry name" value="Znf_RING/FYVE/PHD"/>
</dbReference>
<keyword evidence="11 29" id="KW-0479">Metal-binding</keyword>
<evidence type="ECO:0000256" key="7">
    <source>
        <dbReference type="ARBA" id="ARBA00022553"/>
    </source>
</evidence>
<evidence type="ECO:0000256" key="21">
    <source>
        <dbReference type="ARBA" id="ARBA00023157"/>
    </source>
</evidence>
<keyword evidence="10" id="KW-0507">mRNA processing</keyword>
<evidence type="ECO:0000256" key="15">
    <source>
        <dbReference type="ARBA" id="ARBA00022786"/>
    </source>
</evidence>
<dbReference type="FunFam" id="1.10.640.10:FF:000001">
    <property type="entry name" value="Peroxidasin homolog"/>
    <property type="match status" value="1"/>
</dbReference>
<dbReference type="SMART" id="SM00290">
    <property type="entry name" value="ZnF_UBP"/>
    <property type="match status" value="1"/>
</dbReference>
<keyword evidence="8 29" id="KW-0349">Heme</keyword>
<keyword evidence="14 30" id="KW-0863">Zinc-finger</keyword>
<evidence type="ECO:0000256" key="26">
    <source>
        <dbReference type="ARBA" id="ARBA00064202"/>
    </source>
</evidence>
<dbReference type="FunFam" id="3.90.70.10:FF:000030">
    <property type="entry name" value="U4/U6.U5 tri-snRNP-associated protein 2"/>
    <property type="match status" value="1"/>
</dbReference>
<dbReference type="Pfam" id="PF00386">
    <property type="entry name" value="C1q"/>
    <property type="match status" value="1"/>
</dbReference>
<dbReference type="InterPro" id="IPR037120">
    <property type="entry name" value="Haem_peroxidase_sf_animal"/>
</dbReference>
<keyword evidence="24" id="KW-0131">Cell cycle</keyword>
<feature type="domain" description="UBP-type" evidence="32">
    <location>
        <begin position="38"/>
        <end position="135"/>
    </location>
</feature>
<keyword evidence="20 29" id="KW-0408">Iron</keyword>
<dbReference type="GO" id="GO:0005681">
    <property type="term" value="C:spliceosomal complex"/>
    <property type="evidence" value="ECO:0007669"/>
    <property type="project" value="UniProtKB-KW"/>
</dbReference>
<evidence type="ECO:0000256" key="11">
    <source>
        <dbReference type="ARBA" id="ARBA00022723"/>
    </source>
</evidence>
<evidence type="ECO:0000256" key="13">
    <source>
        <dbReference type="ARBA" id="ARBA00022729"/>
    </source>
</evidence>
<comment type="similarity">
    <text evidence="25">Belongs to the peroxidase family. XPO subfamily.</text>
</comment>
<dbReference type="Proteomes" id="UP000438429">
    <property type="component" value="Unassembled WGS sequence"/>
</dbReference>
<dbReference type="InterPro" id="IPR001394">
    <property type="entry name" value="Peptidase_C19_UCH"/>
</dbReference>
<dbReference type="GO" id="GO:0000245">
    <property type="term" value="P:spliceosomal complex assembly"/>
    <property type="evidence" value="ECO:0007669"/>
    <property type="project" value="InterPro"/>
</dbReference>
<gene>
    <name evidence="34" type="ORF">F2P81_013943</name>
</gene>
<accession>A0A6A4SKX9</accession>
<evidence type="ECO:0000256" key="23">
    <source>
        <dbReference type="ARBA" id="ARBA00023242"/>
    </source>
</evidence>
<dbReference type="PROSITE" id="PS50292">
    <property type="entry name" value="PEROXIDASE_3"/>
    <property type="match status" value="1"/>
</dbReference>
<dbReference type="SUPFAM" id="SSF57850">
    <property type="entry name" value="RING/U-box"/>
    <property type="match status" value="1"/>
</dbReference>
<comment type="caution">
    <text evidence="34">The sequence shown here is derived from an EMBL/GenBank/DDBJ whole genome shotgun (WGS) entry which is preliminary data.</text>
</comment>
<dbReference type="InterPro" id="IPR001073">
    <property type="entry name" value="C1q_dom"/>
</dbReference>
<dbReference type="Gene3D" id="1.10.640.10">
    <property type="entry name" value="Haem peroxidase domain superfamily, animal type"/>
    <property type="match status" value="1"/>
</dbReference>
<evidence type="ECO:0000256" key="14">
    <source>
        <dbReference type="ARBA" id="ARBA00022771"/>
    </source>
</evidence>
<evidence type="ECO:0000256" key="1">
    <source>
        <dbReference type="ARBA" id="ARBA00000707"/>
    </source>
</evidence>
<dbReference type="InterPro" id="IPR010255">
    <property type="entry name" value="Haem_peroxidase_sf"/>
</dbReference>
<dbReference type="InterPro" id="IPR038765">
    <property type="entry name" value="Papain-like_cys_pep_sf"/>
</dbReference>
<keyword evidence="17" id="KW-0862">Zinc</keyword>
<dbReference type="Gene3D" id="2.60.120.40">
    <property type="match status" value="1"/>
</dbReference>
<keyword evidence="22" id="KW-0508">mRNA splicing</keyword>
<dbReference type="GO" id="GO:0051301">
    <property type="term" value="P:cell division"/>
    <property type="evidence" value="ECO:0007669"/>
    <property type="project" value="UniProtKB-KW"/>
</dbReference>
<proteinExistence type="inferred from homology"/>
<dbReference type="InterPro" id="IPR019791">
    <property type="entry name" value="Haem_peroxidase_animal"/>
</dbReference>
<evidence type="ECO:0000256" key="30">
    <source>
        <dbReference type="PROSITE-ProRule" id="PRU00502"/>
    </source>
</evidence>
<dbReference type="SMART" id="SM00110">
    <property type="entry name" value="C1Q"/>
    <property type="match status" value="1"/>
</dbReference>
<keyword evidence="12" id="KW-0747">Spliceosome</keyword>
<dbReference type="Gene3D" id="3.90.70.10">
    <property type="entry name" value="Cysteine proteinases"/>
    <property type="match status" value="1"/>
</dbReference>
<keyword evidence="21" id="KW-1015">Disulfide bond</keyword>
<evidence type="ECO:0000256" key="9">
    <source>
        <dbReference type="ARBA" id="ARBA00022618"/>
    </source>
</evidence>
<dbReference type="Pfam" id="PF03098">
    <property type="entry name" value="An_peroxidase"/>
    <property type="match status" value="1"/>
</dbReference>
<evidence type="ECO:0000256" key="25">
    <source>
        <dbReference type="ARBA" id="ARBA00061342"/>
    </source>
</evidence>
<comment type="catalytic activity">
    <reaction evidence="1">
        <text>Thiol-dependent hydrolysis of ester, thioester, amide, peptide and isopeptide bonds formed by the C-terminal Gly of ubiquitin (a 76-residue protein attached to proteins as an intracellular targeting signal).</text>
        <dbReference type="EC" id="3.4.19.12"/>
    </reaction>
</comment>
<comment type="cofactor">
    <cofactor evidence="2">
        <name>heme b</name>
        <dbReference type="ChEBI" id="CHEBI:60344"/>
    </cofactor>
</comment>
<dbReference type="PROSITE" id="PS50271">
    <property type="entry name" value="ZF_UBP"/>
    <property type="match status" value="1"/>
</dbReference>
<dbReference type="CDD" id="cd02669">
    <property type="entry name" value="Peptidase_C19M"/>
    <property type="match status" value="1"/>
</dbReference>
<evidence type="ECO:0000313" key="34">
    <source>
        <dbReference type="EMBL" id="KAF0033877.1"/>
    </source>
</evidence>
<dbReference type="GO" id="GO:0004843">
    <property type="term" value="F:cysteine-type deubiquitinase activity"/>
    <property type="evidence" value="ECO:0007669"/>
    <property type="project" value="UniProtKB-EC"/>
</dbReference>
<evidence type="ECO:0000256" key="2">
    <source>
        <dbReference type="ARBA" id="ARBA00001970"/>
    </source>
</evidence>
<evidence type="ECO:0000256" key="28">
    <source>
        <dbReference type="ARBA" id="ARBA00079185"/>
    </source>
</evidence>
<dbReference type="PRINTS" id="PR00007">
    <property type="entry name" value="COMPLEMNTC1Q"/>
</dbReference>
<feature type="domain" description="USP" evidence="31">
    <location>
        <begin position="160"/>
        <end position="525"/>
    </location>
</feature>
<dbReference type="SUPFAM" id="SSF48113">
    <property type="entry name" value="Heme-dependent peroxidases"/>
    <property type="match status" value="1"/>
</dbReference>
<evidence type="ECO:0000256" key="6">
    <source>
        <dbReference type="ARBA" id="ARBA00022499"/>
    </source>
</evidence>
<dbReference type="GO" id="GO:0016579">
    <property type="term" value="P:protein deubiquitination"/>
    <property type="evidence" value="ECO:0007669"/>
    <property type="project" value="InterPro"/>
</dbReference>
<evidence type="ECO:0000256" key="4">
    <source>
        <dbReference type="ARBA" id="ARBA00009085"/>
    </source>
</evidence>
<comment type="similarity">
    <text evidence="4">Belongs to the peptidase C19 family.</text>
</comment>
<dbReference type="SUPFAM" id="SSF54001">
    <property type="entry name" value="Cysteine proteinases"/>
    <property type="match status" value="1"/>
</dbReference>
<dbReference type="InterPro" id="IPR001607">
    <property type="entry name" value="Znf_UBP"/>
</dbReference>
<dbReference type="PROSITE" id="PS50235">
    <property type="entry name" value="USP_3"/>
    <property type="match status" value="1"/>
</dbReference>
<evidence type="ECO:0000256" key="10">
    <source>
        <dbReference type="ARBA" id="ARBA00022664"/>
    </source>
</evidence>
<keyword evidence="23" id="KW-0539">Nucleus</keyword>
<evidence type="ECO:0000313" key="35">
    <source>
        <dbReference type="Proteomes" id="UP000438429"/>
    </source>
</evidence>
<dbReference type="PRINTS" id="PR00457">
    <property type="entry name" value="ANPEROXIDASE"/>
</dbReference>
<keyword evidence="13" id="KW-0732">Signal</keyword>
<dbReference type="GO" id="GO:0004601">
    <property type="term" value="F:peroxidase activity"/>
    <property type="evidence" value="ECO:0007669"/>
    <property type="project" value="InterPro"/>
</dbReference>
<protein>
    <recommendedName>
        <fullName evidence="27">Ubiquitin carboxyl-terminal hydrolase 39</fullName>
        <ecNumber evidence="5">3.4.19.12</ecNumber>
    </recommendedName>
    <alternativeName>
        <fullName evidence="28">U4/U6.U5 tri-snRNP-associated 65 kDa protein</fullName>
    </alternativeName>
</protein>
<keyword evidence="6" id="KW-1017">Isopeptide bond</keyword>
<name>A0A6A4SKX9_SCOMX</name>
<feature type="domain" description="C1q" evidence="33">
    <location>
        <begin position="1209"/>
        <end position="1336"/>
    </location>
</feature>
<dbReference type="PANTHER" id="PTHR11475:SF63">
    <property type="entry name" value="EOSINOPHIL PEROXIDASE"/>
    <property type="match status" value="1"/>
</dbReference>
<dbReference type="GO" id="GO:0020037">
    <property type="term" value="F:heme binding"/>
    <property type="evidence" value="ECO:0007669"/>
    <property type="project" value="InterPro"/>
</dbReference>
<evidence type="ECO:0000256" key="29">
    <source>
        <dbReference type="PIRSR" id="PIRSR619791-2"/>
    </source>
</evidence>
<feature type="binding site" description="axial binding residue" evidence="29">
    <location>
        <position position="962"/>
    </location>
    <ligand>
        <name>heme b</name>
        <dbReference type="ChEBI" id="CHEBI:60344"/>
    </ligand>
    <ligandPart>
        <name>Fe</name>
        <dbReference type="ChEBI" id="CHEBI:18248"/>
    </ligandPart>
</feature>
<dbReference type="FunFam" id="3.30.40.10:FF:000068">
    <property type="entry name" value="U4/U6.U5 tri-snRNP-associated protein 2"/>
    <property type="match status" value="1"/>
</dbReference>
<evidence type="ECO:0000259" key="33">
    <source>
        <dbReference type="PROSITE" id="PS50871"/>
    </source>
</evidence>
<comment type="subcellular location">
    <subcellularLocation>
        <location evidence="3">Nucleus</location>
    </subcellularLocation>
</comment>
<keyword evidence="9" id="KW-0132">Cell division</keyword>
<evidence type="ECO:0000256" key="17">
    <source>
        <dbReference type="ARBA" id="ARBA00022833"/>
    </source>
</evidence>
<dbReference type="GO" id="GO:0006979">
    <property type="term" value="P:response to oxidative stress"/>
    <property type="evidence" value="ECO:0007669"/>
    <property type="project" value="InterPro"/>
</dbReference>
<evidence type="ECO:0000256" key="20">
    <source>
        <dbReference type="ARBA" id="ARBA00023004"/>
    </source>
</evidence>
<dbReference type="InterPro" id="IPR008983">
    <property type="entry name" value="Tumour_necrosis_fac-like_dom"/>
</dbReference>
<evidence type="ECO:0000256" key="12">
    <source>
        <dbReference type="ARBA" id="ARBA00022728"/>
    </source>
</evidence>
<keyword evidence="15" id="KW-0833">Ubl conjugation pathway</keyword>
<dbReference type="PANTHER" id="PTHR11475">
    <property type="entry name" value="OXIDASE/PEROXIDASE"/>
    <property type="match status" value="1"/>
</dbReference>
<dbReference type="GO" id="GO:0005615">
    <property type="term" value="C:extracellular space"/>
    <property type="evidence" value="ECO:0007669"/>
    <property type="project" value="TreeGrafter"/>
</dbReference>
<keyword evidence="16" id="KW-0378">Hydrolase</keyword>
<dbReference type="GO" id="GO:0008270">
    <property type="term" value="F:zinc ion binding"/>
    <property type="evidence" value="ECO:0007669"/>
    <property type="project" value="UniProtKB-KW"/>
</dbReference>